<keyword evidence="4" id="KW-1133">Transmembrane helix</keyword>
<reference evidence="6 7" key="2">
    <citation type="submission" date="2020-09" db="EMBL/GenBank/DDBJ databases">
        <authorList>
            <person name="Chen F.-J."/>
            <person name="Lee Y.-T."/>
        </authorList>
    </citation>
    <scope>NUCLEOTIDE SEQUENCE [LARGE SCALE GENOMIC DNA]</scope>
    <source>
        <strain evidence="6 7">AS73</strain>
    </source>
</reference>
<name>A0A7H2PNC4_9GAMM</name>
<dbReference type="InterPro" id="IPR045621">
    <property type="entry name" value="BPD_transp_1_N"/>
</dbReference>
<dbReference type="PANTHER" id="PTHR43163:SF6">
    <property type="entry name" value="DIPEPTIDE TRANSPORT SYSTEM PERMEASE PROTEIN DPPB-RELATED"/>
    <property type="match status" value="1"/>
</dbReference>
<dbReference type="Proteomes" id="UP000516862">
    <property type="component" value="Chromosome"/>
</dbReference>
<evidence type="ECO:0000256" key="4">
    <source>
        <dbReference type="SAM" id="Phobius"/>
    </source>
</evidence>
<dbReference type="AlphaFoldDB" id="A0A7H2PNC4"/>
<evidence type="ECO:0000313" key="6">
    <source>
        <dbReference type="EMBL" id="QNX04357.1"/>
    </source>
</evidence>
<gene>
    <name evidence="6" type="ORF">IC796_13415</name>
</gene>
<dbReference type="GO" id="GO:0005886">
    <property type="term" value="C:plasma membrane"/>
    <property type="evidence" value="ECO:0007669"/>
    <property type="project" value="UniProtKB-SubCell"/>
</dbReference>
<keyword evidence="4" id="KW-0812">Transmembrane</keyword>
<reference evidence="7" key="1">
    <citation type="submission" date="2020-09" db="EMBL/GenBank/DDBJ databases">
        <title>Clinical and molecular characterization of Acinetobacter seifertii in Taiwan.</title>
        <authorList>
            <person name="Li L.-H."/>
            <person name="Yang Y.-S."/>
            <person name="Sun J.-R."/>
            <person name="Huang T.-W."/>
            <person name="Huang W.-C."/>
            <person name="Wang Y.-C."/>
            <person name="Kuo T.-H."/>
            <person name="Kuo S.-C."/>
            <person name="Chen T.-L."/>
        </authorList>
    </citation>
    <scope>NUCLEOTIDE SEQUENCE [LARGE SCALE GENOMIC DNA]</scope>
    <source>
        <strain evidence="7">AS73</strain>
    </source>
</reference>
<dbReference type="RefSeq" id="WP_191036669.1">
    <property type="nucleotide sequence ID" value="NZ_CP061561.1"/>
</dbReference>
<protein>
    <recommendedName>
        <fullName evidence="5">ABC transporter type 1 GsiC-like N-terminal domain-containing protein</fullName>
    </recommendedName>
</protein>
<evidence type="ECO:0000256" key="3">
    <source>
        <dbReference type="ARBA" id="ARBA00022475"/>
    </source>
</evidence>
<evidence type="ECO:0000313" key="7">
    <source>
        <dbReference type="Proteomes" id="UP000516862"/>
    </source>
</evidence>
<evidence type="ECO:0000256" key="2">
    <source>
        <dbReference type="ARBA" id="ARBA00022448"/>
    </source>
</evidence>
<accession>A0A7H2PNC4</accession>
<feature type="transmembrane region" description="Helical" evidence="4">
    <location>
        <begin position="97"/>
        <end position="118"/>
    </location>
</feature>
<keyword evidence="4" id="KW-0472">Membrane</keyword>
<evidence type="ECO:0000256" key="1">
    <source>
        <dbReference type="ARBA" id="ARBA00004651"/>
    </source>
</evidence>
<sequence>MNRSINFFISIFFIFLISFFLIRLAPGDPVLLMLGDRGNDPAQYRVMMESLGLNYPLYEQFKIYILNIFTGNFGHSIVSGKSIILELLPRWKASFELGLIVFIFSFFIGGMLGIYLAYNFNTKKRKYYQVACWLFTVFQYFGLDCC</sequence>
<comment type="subcellular location">
    <subcellularLocation>
        <location evidence="1">Cell membrane</location>
        <topology evidence="1">Multi-pass membrane protein</topology>
    </subcellularLocation>
</comment>
<keyword evidence="3" id="KW-1003">Cell membrane</keyword>
<dbReference type="EMBL" id="CP061561">
    <property type="protein sequence ID" value="QNX04357.1"/>
    <property type="molecule type" value="Genomic_DNA"/>
</dbReference>
<keyword evidence="2" id="KW-0813">Transport</keyword>
<proteinExistence type="predicted"/>
<dbReference type="PANTHER" id="PTHR43163">
    <property type="entry name" value="DIPEPTIDE TRANSPORT SYSTEM PERMEASE PROTEIN DPPB-RELATED"/>
    <property type="match status" value="1"/>
</dbReference>
<feature type="transmembrane region" description="Helical" evidence="4">
    <location>
        <begin position="7"/>
        <end position="25"/>
    </location>
</feature>
<feature type="domain" description="ABC transporter type 1 GsiC-like N-terminal" evidence="5">
    <location>
        <begin position="2"/>
        <end position="72"/>
    </location>
</feature>
<evidence type="ECO:0000259" key="5">
    <source>
        <dbReference type="Pfam" id="PF19300"/>
    </source>
</evidence>
<organism evidence="6 7">
    <name type="scientific">Acinetobacter seifertii</name>
    <dbReference type="NCBI Taxonomy" id="1530123"/>
    <lineage>
        <taxon>Bacteria</taxon>
        <taxon>Pseudomonadati</taxon>
        <taxon>Pseudomonadota</taxon>
        <taxon>Gammaproteobacteria</taxon>
        <taxon>Moraxellales</taxon>
        <taxon>Moraxellaceae</taxon>
        <taxon>Acinetobacter</taxon>
        <taxon>Acinetobacter calcoaceticus/baumannii complex</taxon>
    </lineage>
</organism>
<dbReference type="Pfam" id="PF19300">
    <property type="entry name" value="BPD_transp_1_N"/>
    <property type="match status" value="1"/>
</dbReference>